<keyword evidence="2" id="KW-1185">Reference proteome</keyword>
<organism evidence="1">
    <name type="scientific">Oryza nivara</name>
    <name type="common">Indian wild rice</name>
    <name type="synonym">Oryza sativa f. spontanea</name>
    <dbReference type="NCBI Taxonomy" id="4536"/>
    <lineage>
        <taxon>Eukaryota</taxon>
        <taxon>Viridiplantae</taxon>
        <taxon>Streptophyta</taxon>
        <taxon>Embryophyta</taxon>
        <taxon>Tracheophyta</taxon>
        <taxon>Spermatophyta</taxon>
        <taxon>Magnoliopsida</taxon>
        <taxon>Liliopsida</taxon>
        <taxon>Poales</taxon>
        <taxon>Poaceae</taxon>
        <taxon>BOP clade</taxon>
        <taxon>Oryzoideae</taxon>
        <taxon>Oryzeae</taxon>
        <taxon>Oryzinae</taxon>
        <taxon>Oryza</taxon>
    </lineage>
</organism>
<dbReference type="Gramene" id="ONIVA06G07110.4">
    <property type="protein sequence ID" value="ONIVA06G07110.4"/>
    <property type="gene ID" value="ONIVA06G07110"/>
</dbReference>
<dbReference type="EnsemblPlants" id="ONIVA06G07110.6">
    <property type="protein sequence ID" value="ONIVA06G07110.6"/>
    <property type="gene ID" value="ONIVA06G07110"/>
</dbReference>
<reference evidence="1" key="1">
    <citation type="submission" date="2015-04" db="UniProtKB">
        <authorList>
            <consortium name="EnsemblPlants"/>
        </authorList>
    </citation>
    <scope>IDENTIFICATION</scope>
    <source>
        <strain evidence="1">SL10</strain>
    </source>
</reference>
<reference evidence="1" key="2">
    <citation type="submission" date="2018-04" db="EMBL/GenBank/DDBJ databases">
        <title>OnivRS2 (Oryza nivara Reference Sequence Version 2).</title>
        <authorList>
            <person name="Zhang J."/>
            <person name="Kudrna D."/>
            <person name="Lee S."/>
            <person name="Talag J."/>
            <person name="Rajasekar S."/>
            <person name="Welchert J."/>
            <person name="Hsing Y.-I."/>
            <person name="Wing R.A."/>
        </authorList>
    </citation>
    <scope>NUCLEOTIDE SEQUENCE [LARGE SCALE GENOMIC DNA]</scope>
    <source>
        <strain evidence="1">SL10</strain>
    </source>
</reference>
<evidence type="ECO:0000313" key="2">
    <source>
        <dbReference type="Proteomes" id="UP000006591"/>
    </source>
</evidence>
<dbReference type="EnsemblPlants" id="ONIVA06G07110.4">
    <property type="protein sequence ID" value="ONIVA06G07110.4"/>
    <property type="gene ID" value="ONIVA06G07110"/>
</dbReference>
<dbReference type="Proteomes" id="UP000006591">
    <property type="component" value="Chromosome 6"/>
</dbReference>
<dbReference type="HOGENOM" id="CLU_2458608_0_0_1"/>
<sequence length="89" mass="9905">MFLYVMTNKHCSITFRRTSSFPQQQLVAIIMRAVRTRRSHVQHSTLNSGLGPQVRRVGRCGREDRGARGSCVTCIGHSKPNPPQLGATV</sequence>
<evidence type="ECO:0000313" key="1">
    <source>
        <dbReference type="EnsemblPlants" id="ONIVA06G07110.5"/>
    </source>
</evidence>
<protein>
    <submittedName>
        <fullName evidence="1">Uncharacterized protein</fullName>
    </submittedName>
</protein>
<name>A0A0E0HM52_ORYNI</name>
<dbReference type="Gramene" id="ONIVA06G07110.5">
    <property type="protein sequence ID" value="ONIVA06G07110.5"/>
    <property type="gene ID" value="ONIVA06G07110"/>
</dbReference>
<dbReference type="AlphaFoldDB" id="A0A0E0HM52"/>
<proteinExistence type="predicted"/>
<dbReference type="EnsemblPlants" id="ONIVA06G07110.5">
    <property type="protein sequence ID" value="ONIVA06G07110.5"/>
    <property type="gene ID" value="ONIVA06G07110"/>
</dbReference>
<dbReference type="Gramene" id="ONIVA06G07110.6">
    <property type="protein sequence ID" value="ONIVA06G07110.6"/>
    <property type="gene ID" value="ONIVA06G07110"/>
</dbReference>
<accession>A0A0E0HM52</accession>